<dbReference type="KEGG" id="vg:65121629"/>
<dbReference type="EMBL" id="MN062704">
    <property type="protein sequence ID" value="QDP44145.1"/>
    <property type="molecule type" value="Genomic_DNA"/>
</dbReference>
<organism evidence="2 3">
    <name type="scientific">Gordonia phage JuJu</name>
    <dbReference type="NCBI Taxonomy" id="2590929"/>
    <lineage>
        <taxon>Viruses</taxon>
        <taxon>Duplodnaviria</taxon>
        <taxon>Heunggongvirae</taxon>
        <taxon>Uroviricota</taxon>
        <taxon>Caudoviricetes</taxon>
        <taxon>Jujuvirus</taxon>
        <taxon>Jujuvirus juju</taxon>
    </lineage>
</organism>
<evidence type="ECO:0000313" key="3">
    <source>
        <dbReference type="Proteomes" id="UP000317704"/>
    </source>
</evidence>
<evidence type="ECO:0000313" key="2">
    <source>
        <dbReference type="EMBL" id="QDP44145.1"/>
    </source>
</evidence>
<reference evidence="2 3" key="1">
    <citation type="submission" date="2019-06" db="EMBL/GenBank/DDBJ databases">
        <authorList>
            <person name="English H.B."/>
            <person name="Fox B.C."/>
            <person name="Houston B.M."/>
            <person name="Koller H.E."/>
            <person name="Salsman M.A."/>
            <person name="Teasley B.R."/>
            <person name="Vandoros E."/>
            <person name="Korey C.A."/>
            <person name="Tolsma S."/>
            <person name="Caruso S.M."/>
            <person name="Garlena R.A."/>
            <person name="Russell D.A."/>
            <person name="Pope W.H."/>
            <person name="Jacobs-Se D."/>
            <person name="Hatfull G.F."/>
        </authorList>
    </citation>
    <scope>NUCLEOTIDE SEQUENCE [LARGE SCALE GENOMIC DNA]</scope>
</reference>
<dbReference type="Proteomes" id="UP000317704">
    <property type="component" value="Segment"/>
</dbReference>
<feature type="region of interest" description="Disordered" evidence="1">
    <location>
        <begin position="1"/>
        <end position="45"/>
    </location>
</feature>
<sequence length="499" mass="52930">MTPSPEGRDRHYWPEGEPAADRLGATQVIPSRGAPKITMPPPQSEDRMSLREKANAIFGEIGTRYEVAEVVDNIKTAATGGSTKIGGGLGASLFDDVANLFGLADNAEKIAMAAQQQLQDITNETNTPGWSGYAWSSIFSGADGTPLPSTDWSTTNIIIAGDDGHAGLLHNSPDGSHLAVTQPIHQFTTDSQSASVVLGNKIFGSEDRWTTIRLRCNAAGTESAVCWVRPGSIRIGRISGGTTTVWTTISPNTKSGDIVRFRCHGDNYYVLLNGIVILSWTDVSASVSKGAAFRHAAFSQEYLNGLLYDQASFRVASWAMADWLPPGGAVTTPAWRLRRGSGTGVALSVSHGDVALMPSGFYTVADLANQVTVDVANGEVTIVESGWYRIKATSKNWDNSQDSAGDDAFDVRNAHRNSPWQLFVDGGPLEGPFPSGVPTEVYLAAGQKVRVGVVATEPVFGVNAFGGTSTTTNYAIPARSQITHVGGASPVFTGRKVPD</sequence>
<evidence type="ECO:0000256" key="1">
    <source>
        <dbReference type="SAM" id="MobiDB-lite"/>
    </source>
</evidence>
<dbReference type="RefSeq" id="YP_010103730.1">
    <property type="nucleotide sequence ID" value="NC_055811.1"/>
</dbReference>
<gene>
    <name evidence="2" type="primary">29</name>
    <name evidence="2" type="ORF">SEA_JUJU_29</name>
</gene>
<accession>A0A516KR75</accession>
<protein>
    <submittedName>
        <fullName evidence="2">Minor tail protein</fullName>
    </submittedName>
</protein>
<keyword evidence="3" id="KW-1185">Reference proteome</keyword>
<dbReference type="GeneID" id="65121629"/>
<feature type="compositionally biased region" description="Basic and acidic residues" evidence="1">
    <location>
        <begin position="1"/>
        <end position="14"/>
    </location>
</feature>
<proteinExistence type="predicted"/>
<name>A0A516KR75_9CAUD</name>